<dbReference type="InterPro" id="IPR001962">
    <property type="entry name" value="Asn_synthase"/>
</dbReference>
<keyword evidence="6" id="KW-0315">Glutamine amidotransferase</keyword>
<reference evidence="10" key="1">
    <citation type="journal article" date="2019" name="Int. J. Syst. Evol. Microbiol.">
        <title>The Global Catalogue of Microorganisms (GCM) 10K type strain sequencing project: providing services to taxonomists for standard genome sequencing and annotation.</title>
        <authorList>
            <consortium name="The Broad Institute Genomics Platform"/>
            <consortium name="The Broad Institute Genome Sequencing Center for Infectious Disease"/>
            <person name="Wu L."/>
            <person name="Ma J."/>
        </authorList>
    </citation>
    <scope>NUCLEOTIDE SEQUENCE [LARGE SCALE GENOMIC DNA]</scope>
    <source>
        <strain evidence="10">CGMCC 1.15422</strain>
    </source>
</reference>
<accession>A0ABQ1WF14</accession>
<dbReference type="InterPro" id="IPR014729">
    <property type="entry name" value="Rossmann-like_a/b/a_fold"/>
</dbReference>
<dbReference type="Gene3D" id="3.60.20.10">
    <property type="entry name" value="Glutamine Phosphoribosylpyrophosphate, subunit 1, domain 1"/>
    <property type="match status" value="1"/>
</dbReference>
<dbReference type="PANTHER" id="PTHR43284:SF1">
    <property type="entry name" value="ASPARAGINE SYNTHETASE"/>
    <property type="match status" value="1"/>
</dbReference>
<comment type="catalytic activity">
    <reaction evidence="7">
        <text>L-aspartate + L-glutamine + ATP + H2O = L-asparagine + L-glutamate + AMP + diphosphate + H(+)</text>
        <dbReference type="Rhea" id="RHEA:12228"/>
        <dbReference type="ChEBI" id="CHEBI:15377"/>
        <dbReference type="ChEBI" id="CHEBI:15378"/>
        <dbReference type="ChEBI" id="CHEBI:29985"/>
        <dbReference type="ChEBI" id="CHEBI:29991"/>
        <dbReference type="ChEBI" id="CHEBI:30616"/>
        <dbReference type="ChEBI" id="CHEBI:33019"/>
        <dbReference type="ChEBI" id="CHEBI:58048"/>
        <dbReference type="ChEBI" id="CHEBI:58359"/>
        <dbReference type="ChEBI" id="CHEBI:456215"/>
        <dbReference type="EC" id="6.3.5.4"/>
    </reaction>
</comment>
<feature type="domain" description="Glutamine amidotransferase type-2" evidence="8">
    <location>
        <begin position="2"/>
        <end position="218"/>
    </location>
</feature>
<evidence type="ECO:0000256" key="4">
    <source>
        <dbReference type="ARBA" id="ARBA00022741"/>
    </source>
</evidence>
<dbReference type="SUPFAM" id="SSF52402">
    <property type="entry name" value="Adenine nucleotide alpha hydrolases-like"/>
    <property type="match status" value="1"/>
</dbReference>
<dbReference type="EMBL" id="BMIX01000001">
    <property type="protein sequence ID" value="GGG27358.1"/>
    <property type="molecule type" value="Genomic_DNA"/>
</dbReference>
<dbReference type="Gene3D" id="3.40.50.620">
    <property type="entry name" value="HUPs"/>
    <property type="match status" value="2"/>
</dbReference>
<evidence type="ECO:0000256" key="3">
    <source>
        <dbReference type="ARBA" id="ARBA00012737"/>
    </source>
</evidence>
<gene>
    <name evidence="9" type="primary">asnB</name>
    <name evidence="9" type="ORF">GCM10011532_08480</name>
</gene>
<dbReference type="SUPFAM" id="SSF56235">
    <property type="entry name" value="N-terminal nucleophile aminohydrolases (Ntn hydrolases)"/>
    <property type="match status" value="1"/>
</dbReference>
<dbReference type="InterPro" id="IPR017932">
    <property type="entry name" value="GATase_2_dom"/>
</dbReference>
<keyword evidence="4" id="KW-0547">Nucleotide-binding</keyword>
<dbReference type="CDD" id="cd00712">
    <property type="entry name" value="AsnB"/>
    <property type="match status" value="1"/>
</dbReference>
<keyword evidence="5" id="KW-0067">ATP-binding</keyword>
<dbReference type="RefSeq" id="WP_011709866.1">
    <property type="nucleotide sequence ID" value="NZ_BMIX01000001.1"/>
</dbReference>
<comment type="caution">
    <text evidence="9">The sequence shown here is derived from an EMBL/GenBank/DDBJ whole genome shotgun (WGS) entry which is preliminary data.</text>
</comment>
<evidence type="ECO:0000256" key="7">
    <source>
        <dbReference type="ARBA" id="ARBA00048741"/>
    </source>
</evidence>
<evidence type="ECO:0000256" key="1">
    <source>
        <dbReference type="ARBA" id="ARBA00005187"/>
    </source>
</evidence>
<keyword evidence="10" id="KW-1185">Reference proteome</keyword>
<comment type="pathway">
    <text evidence="1">Amino-acid biosynthesis; L-asparagine biosynthesis; L-asparagine from L-aspartate (L-Gln route): step 1/1.</text>
</comment>
<dbReference type="EC" id="6.3.5.4" evidence="3"/>
<dbReference type="InterPro" id="IPR029055">
    <property type="entry name" value="Ntn_hydrolases_N"/>
</dbReference>
<evidence type="ECO:0000313" key="9">
    <source>
        <dbReference type="EMBL" id="GGG27358.1"/>
    </source>
</evidence>
<dbReference type="InterPro" id="IPR033738">
    <property type="entry name" value="AsnB_N"/>
</dbReference>
<dbReference type="CDD" id="cd01991">
    <property type="entry name" value="Asn_synthase_B_C"/>
    <property type="match status" value="1"/>
</dbReference>
<evidence type="ECO:0000259" key="8">
    <source>
        <dbReference type="PROSITE" id="PS51278"/>
    </source>
</evidence>
<protein>
    <recommendedName>
        <fullName evidence="3">asparagine synthase (glutamine-hydrolyzing)</fullName>
        <ecNumber evidence="3">6.3.5.4</ecNumber>
    </recommendedName>
</protein>
<dbReference type="Proteomes" id="UP000605733">
    <property type="component" value="Unassembled WGS sequence"/>
</dbReference>
<dbReference type="PANTHER" id="PTHR43284">
    <property type="entry name" value="ASPARAGINE SYNTHETASE (GLUTAMINE-HYDROLYZING)"/>
    <property type="match status" value="1"/>
</dbReference>
<evidence type="ECO:0000256" key="2">
    <source>
        <dbReference type="ARBA" id="ARBA00005752"/>
    </source>
</evidence>
<evidence type="ECO:0000313" key="10">
    <source>
        <dbReference type="Proteomes" id="UP000605733"/>
    </source>
</evidence>
<dbReference type="Pfam" id="PF00733">
    <property type="entry name" value="Asn_synthase"/>
    <property type="match status" value="1"/>
</dbReference>
<comment type="similarity">
    <text evidence="2">Belongs to the asparagine synthetase family.</text>
</comment>
<evidence type="ECO:0000256" key="6">
    <source>
        <dbReference type="ARBA" id="ARBA00022962"/>
    </source>
</evidence>
<evidence type="ECO:0000256" key="5">
    <source>
        <dbReference type="ARBA" id="ARBA00022840"/>
    </source>
</evidence>
<dbReference type="NCBIfam" id="TIGR01536">
    <property type="entry name" value="asn_synth_AEB"/>
    <property type="match status" value="1"/>
</dbReference>
<sequence length="633" mass="73116">MCGINGFITKGKISSEDLREHLEGMNNKIIHRGPDQDGFFIESNQNFSVAMAMRRLSIIDLGTGTQPIFNKTGEILIFFNGEIYNYLELKNTLQQKNHIFKTTSDTEVILKAYEEWGTESFGMLDGMFAFSIYDKTKNKVFIARDYFGEKPLYYSKTGNQIIWGSELKSIVQKIDWKPQISKEGLNLYFRLTYIPAPYSIYEKIYKLEANHYIELTLDTFQQEIFPIQNKQSISVDKGISFKEAKSKTHDLVFDSVKSRSIADVPLGTFLSGGVDSSVVSLALSQQVQGKIDTFSVGFEKKSFDETDKSRTVANLINSNHHEFIISASDLKENLDEILLNFDEPFADSSSLPTYLVANKTRQHVKVALTGDGGDEIFGGYNKYYIGKMNEQYSAIISKSLHDNLKKIANKILSTKDDRRGNRFKARKLINAVNYEGDFYYNIISLAFQNEDLSQLLKAKWLKSEIFNPYKTKTHDKASSLTDFRRIDKILSLEGDMLVKVDRTSMLTSLESRAPFLNKKLWDFTSQLPESYLMKGWDKKFILKEAFKDYFPKQFLNKSKKGFGVPVGDWLRGYLKSELESYAEEDFLERQNLFHKEFIQKLVGYHLSGKQDNTFKVWAFFCFQKWYKETYLNF</sequence>
<organism evidence="9 10">
    <name type="scientific">Christiangramia forsetii</name>
    <dbReference type="NCBI Taxonomy" id="411153"/>
    <lineage>
        <taxon>Bacteria</taxon>
        <taxon>Pseudomonadati</taxon>
        <taxon>Bacteroidota</taxon>
        <taxon>Flavobacteriia</taxon>
        <taxon>Flavobacteriales</taxon>
        <taxon>Flavobacteriaceae</taxon>
        <taxon>Christiangramia</taxon>
    </lineage>
</organism>
<dbReference type="PIRSF" id="PIRSF001589">
    <property type="entry name" value="Asn_synthetase_glu-h"/>
    <property type="match status" value="1"/>
</dbReference>
<name>A0ABQ1WF14_9FLAO</name>
<dbReference type="Pfam" id="PF13537">
    <property type="entry name" value="GATase_7"/>
    <property type="match status" value="1"/>
</dbReference>
<proteinExistence type="inferred from homology"/>
<dbReference type="PROSITE" id="PS51278">
    <property type="entry name" value="GATASE_TYPE_2"/>
    <property type="match status" value="1"/>
</dbReference>
<dbReference type="InterPro" id="IPR051786">
    <property type="entry name" value="ASN_synthetase/amidase"/>
</dbReference>
<dbReference type="InterPro" id="IPR006426">
    <property type="entry name" value="Asn_synth_AEB"/>
</dbReference>